<dbReference type="RefSeq" id="WP_110935995.1">
    <property type="nucleotide sequence ID" value="NZ_KZ614146.1"/>
</dbReference>
<keyword evidence="22" id="KW-1185">Reference proteome</keyword>
<feature type="domain" description="BFD-like [2Fe-2S]-binding" evidence="18">
    <location>
        <begin position="478"/>
        <end position="527"/>
    </location>
</feature>
<dbReference type="Gene3D" id="3.30.413.10">
    <property type="entry name" value="Sulfite Reductase Hemoprotein, domain 1"/>
    <property type="match status" value="1"/>
</dbReference>
<dbReference type="AlphaFoldDB" id="A0A3A9K347"/>
<evidence type="ECO:0000256" key="11">
    <source>
        <dbReference type="ARBA" id="ARBA00023014"/>
    </source>
</evidence>
<evidence type="ECO:0000259" key="17">
    <source>
        <dbReference type="Pfam" id="PF03460"/>
    </source>
</evidence>
<evidence type="ECO:0000313" key="22">
    <source>
        <dbReference type="Proteomes" id="UP000281498"/>
    </source>
</evidence>
<evidence type="ECO:0000259" key="20">
    <source>
        <dbReference type="Pfam" id="PF18267"/>
    </source>
</evidence>
<dbReference type="InterPro" id="IPR016156">
    <property type="entry name" value="FAD/NAD-linked_Rdtase_dimer_sf"/>
</dbReference>
<dbReference type="SUPFAM" id="SSF56014">
    <property type="entry name" value="Nitrite and sulphite reductase 4Fe-4S domain-like"/>
    <property type="match status" value="1"/>
</dbReference>
<feature type="binding site" evidence="15">
    <location>
        <position position="631"/>
    </location>
    <ligand>
        <name>[4Fe-4S] cluster</name>
        <dbReference type="ChEBI" id="CHEBI:49883"/>
    </ligand>
</feature>
<comment type="similarity">
    <text evidence="3">Belongs to the nitrite and sulfite reductase 4Fe-4S domain family.</text>
</comment>
<evidence type="ECO:0000256" key="10">
    <source>
        <dbReference type="ARBA" id="ARBA00023004"/>
    </source>
</evidence>
<dbReference type="InterPro" id="IPR007419">
    <property type="entry name" value="BFD-like_2Fe2S-bd_dom"/>
</dbReference>
<dbReference type="SUPFAM" id="SSF55124">
    <property type="entry name" value="Nitrite/Sulfite reductase N-terminal domain-like"/>
    <property type="match status" value="1"/>
</dbReference>
<feature type="domain" description="NADH-rubredoxin oxidoreductase C-terminal" evidence="20">
    <location>
        <begin position="317"/>
        <end position="385"/>
    </location>
</feature>
<dbReference type="PRINTS" id="PR00411">
    <property type="entry name" value="PNDRDTASEI"/>
</dbReference>
<dbReference type="GO" id="GO:0098809">
    <property type="term" value="F:nitrite reductase activity"/>
    <property type="evidence" value="ECO:0007669"/>
    <property type="project" value="InterPro"/>
</dbReference>
<dbReference type="InterPro" id="IPR012744">
    <property type="entry name" value="Nitri_red_NirB"/>
</dbReference>
<dbReference type="SUPFAM" id="SSF51905">
    <property type="entry name" value="FAD/NAD(P)-binding domain"/>
    <property type="match status" value="2"/>
</dbReference>
<comment type="cofactor">
    <cofactor evidence="13">
        <name>[2Fe-2S] cluster</name>
        <dbReference type="ChEBI" id="CHEBI:190135"/>
    </cofactor>
</comment>
<evidence type="ECO:0000256" key="1">
    <source>
        <dbReference type="ARBA" id="ARBA00001974"/>
    </source>
</evidence>
<comment type="cofactor">
    <cofactor evidence="15">
        <name>siroheme</name>
        <dbReference type="ChEBI" id="CHEBI:60052"/>
    </cofactor>
    <text evidence="15">Binds 1 siroheme per subunit.</text>
</comment>
<evidence type="ECO:0000256" key="6">
    <source>
        <dbReference type="ARBA" id="ARBA00022714"/>
    </source>
</evidence>
<keyword evidence="12 14" id="KW-0534">Nitrate assimilation</keyword>
<accession>A0A3A9K347</accession>
<dbReference type="Pfam" id="PF07992">
    <property type="entry name" value="Pyr_redox_2"/>
    <property type="match status" value="1"/>
</dbReference>
<proteinExistence type="inferred from homology"/>
<dbReference type="PANTHER" id="PTHR43809">
    <property type="entry name" value="NITRITE REDUCTASE (NADH) LARGE SUBUNIT"/>
    <property type="match status" value="1"/>
</dbReference>
<keyword evidence="10 15" id="KW-0408">Iron</keyword>
<feature type="binding site" evidence="15">
    <location>
        <position position="671"/>
    </location>
    <ligand>
        <name>[4Fe-4S] cluster</name>
        <dbReference type="ChEBI" id="CHEBI:49883"/>
    </ligand>
</feature>
<dbReference type="InterPro" id="IPR005117">
    <property type="entry name" value="NiRdtase/SiRdtase_haem-b_fer"/>
</dbReference>
<name>A0A3A9K347_9BACI</name>
<dbReference type="Pfam" id="PF03460">
    <property type="entry name" value="NIR_SIR_ferr"/>
    <property type="match status" value="1"/>
</dbReference>
<comment type="pathway">
    <text evidence="2">Nitrogen metabolism; nitrate reduction (assimilation).</text>
</comment>
<evidence type="ECO:0000256" key="12">
    <source>
        <dbReference type="ARBA" id="ARBA00023063"/>
    </source>
</evidence>
<comment type="cofactor">
    <cofactor evidence="1 14">
        <name>FAD</name>
        <dbReference type="ChEBI" id="CHEBI:57692"/>
    </cofactor>
</comment>
<dbReference type="InterPro" id="IPR023753">
    <property type="entry name" value="FAD/NAD-binding_dom"/>
</dbReference>
<keyword evidence="7 15" id="KW-0479">Metal-binding</keyword>
<evidence type="ECO:0000256" key="9">
    <source>
        <dbReference type="ARBA" id="ARBA00023002"/>
    </source>
</evidence>
<keyword evidence="6" id="KW-0001">2Fe-2S</keyword>
<dbReference type="InterPro" id="IPR036188">
    <property type="entry name" value="FAD/NAD-bd_sf"/>
</dbReference>
<dbReference type="PANTHER" id="PTHR43809:SF1">
    <property type="entry name" value="NITRITE REDUCTASE (NADH) LARGE SUBUNIT"/>
    <property type="match status" value="1"/>
</dbReference>
<evidence type="ECO:0000256" key="14">
    <source>
        <dbReference type="PIRNR" id="PIRNR037149"/>
    </source>
</evidence>
<feature type="domain" description="Nitrite/Sulfite reductase ferredoxin-like" evidence="17">
    <location>
        <begin position="551"/>
        <end position="614"/>
    </location>
</feature>
<protein>
    <submittedName>
        <fullName evidence="21">Nitrite reductase large subunit</fullName>
    </submittedName>
</protein>
<comment type="caution">
    <text evidence="21">The sequence shown here is derived from an EMBL/GenBank/DDBJ whole genome shotgun (WGS) entry which is preliminary data.</text>
</comment>
<dbReference type="FunFam" id="3.50.50.60:FF:000033">
    <property type="entry name" value="Nitrite reductase [NAD(P)H], large subunit"/>
    <property type="match status" value="1"/>
</dbReference>
<dbReference type="GO" id="GO:0050660">
    <property type="term" value="F:flavin adenine dinucleotide binding"/>
    <property type="evidence" value="ECO:0007669"/>
    <property type="project" value="UniProtKB-UniRule"/>
</dbReference>
<feature type="binding site" evidence="15">
    <location>
        <position position="637"/>
    </location>
    <ligand>
        <name>[4Fe-4S] cluster</name>
        <dbReference type="ChEBI" id="CHEBI:49883"/>
    </ligand>
</feature>
<dbReference type="GO" id="GO:0046872">
    <property type="term" value="F:metal ion binding"/>
    <property type="evidence" value="ECO:0007669"/>
    <property type="project" value="UniProtKB-KW"/>
</dbReference>
<dbReference type="InterPro" id="IPR041575">
    <property type="entry name" value="Rubredoxin_C"/>
</dbReference>
<dbReference type="InterPro" id="IPR052034">
    <property type="entry name" value="NasD-like"/>
</dbReference>
<feature type="domain" description="BFD-like [2Fe-2S]-binding" evidence="18">
    <location>
        <begin position="413"/>
        <end position="461"/>
    </location>
</feature>
<dbReference type="OrthoDB" id="9802028at2"/>
<dbReference type="Gene3D" id="1.10.10.1100">
    <property type="entry name" value="BFD-like [2Fe-2S]-binding domain"/>
    <property type="match status" value="1"/>
</dbReference>
<sequence length="786" mass="87241">MKKQKLVLIGNGMAGMNCIEEILKKNPNMFDISVFGSEPHDNYNRILLSTVLQGNTKVEDITLKNSAWYDENDIVLYKGETVLKVDTDNKTLITDKTREVPYDKLIFATGSVPFVLPIPGSDKEGVISFRTIEDCQKIINVSNTGKKAAVIGGGLLGLEAARGLLNLGMEVDVVHIAGSLMERQLDPTAAKMLQLELEKQGMNFLLEKATEEIIGDTHVEGLRFKDGSAIEADAVIMAVGVKPNIQMAKDSGLETKRAILVNDYLETSVPDIYAVGECVEHREMVYGLVKPLYEQGRILADKICGIESEGYRGSTLSTQLKIAGIDVFSVGQFYADEDAKTISQYDELSGNYKKIILKEDKVIGAVLFGDTQPGNKLLDIISKQKVITDEEKMLILHASDQTSQVASMEQTELICNCNAVPKGTIIEACQSQGLTTVEEVKQCTKASSACGGCKPLVTDLLMYIQSEDFDEVIVQEPMCSCTTLTDEEIVSQMQVRNLASIHDVMRELGWSKQEGCSTCVPALQYYLGMIYPEYELNKESLFINQRMNATKQKDGTFSLTPQSYGGVTNAAELRKIANVVEKYEIPNVAITSEQRVHLFGVKEDNLKDIWRDLDLQLSSTFGNTVQNIKTCIGETVCTCEKHHALQLAVELEKKTDYLVTPHRIKMGVSACMHNGAGSTTKDIGVIQFDRGWEIYVGGSSGRNALPGQLLCVADSEEEVIGIIIGFIQYYRETAKFAERTWDWISRVNLLHIREVLFDKDLREQLIESLDNDAYQNRKALEKSVQI</sequence>
<evidence type="ECO:0000259" key="16">
    <source>
        <dbReference type="Pfam" id="PF01077"/>
    </source>
</evidence>
<organism evidence="21 22">
    <name type="scientific">Salipaludibacillus neizhouensis</name>
    <dbReference type="NCBI Taxonomy" id="885475"/>
    <lineage>
        <taxon>Bacteria</taxon>
        <taxon>Bacillati</taxon>
        <taxon>Bacillota</taxon>
        <taxon>Bacilli</taxon>
        <taxon>Bacillales</taxon>
        <taxon>Bacillaceae</taxon>
    </lineage>
</organism>
<dbReference type="InterPro" id="IPR041854">
    <property type="entry name" value="BFD-like_2Fe2S-bd_dom_sf"/>
</dbReference>
<comment type="cofactor">
    <cofactor evidence="15">
        <name>[4Fe-4S] cluster</name>
        <dbReference type="ChEBI" id="CHEBI:49883"/>
    </cofactor>
    <text evidence="15">Binds 1 [4Fe-4S] cluster per subunit.</text>
</comment>
<dbReference type="Pfam" id="PF01077">
    <property type="entry name" value="NIR_SIR"/>
    <property type="match status" value="1"/>
</dbReference>
<evidence type="ECO:0000256" key="3">
    <source>
        <dbReference type="ARBA" id="ARBA00010429"/>
    </source>
</evidence>
<feature type="domain" description="Nitrite/sulphite reductase 4Fe-4S" evidence="16">
    <location>
        <begin position="622"/>
        <end position="762"/>
    </location>
</feature>
<dbReference type="GO" id="GO:0020037">
    <property type="term" value="F:heme binding"/>
    <property type="evidence" value="ECO:0007669"/>
    <property type="project" value="InterPro"/>
</dbReference>
<dbReference type="Proteomes" id="UP000281498">
    <property type="component" value="Unassembled WGS sequence"/>
</dbReference>
<reference evidence="21 22" key="1">
    <citation type="submission" date="2017-10" db="EMBL/GenBank/DDBJ databases">
        <title>Bacillus sp. nov., a halophilic bacterium isolated from a Keqin Lake.</title>
        <authorList>
            <person name="Wang H."/>
        </authorList>
    </citation>
    <scope>NUCLEOTIDE SEQUENCE [LARGE SCALE GENOMIC DNA]</scope>
    <source>
        <strain evidence="21 22">KCTC 13187</strain>
    </source>
</reference>
<dbReference type="EMBL" id="PDOE01000013">
    <property type="protein sequence ID" value="RKL65688.1"/>
    <property type="molecule type" value="Genomic_DNA"/>
</dbReference>
<evidence type="ECO:0000313" key="21">
    <source>
        <dbReference type="EMBL" id="RKL65688.1"/>
    </source>
</evidence>
<dbReference type="GO" id="GO:0051539">
    <property type="term" value="F:4 iron, 4 sulfur cluster binding"/>
    <property type="evidence" value="ECO:0007669"/>
    <property type="project" value="UniProtKB-KW"/>
</dbReference>
<dbReference type="Pfam" id="PF18267">
    <property type="entry name" value="Rubredoxin_C"/>
    <property type="match status" value="1"/>
</dbReference>
<evidence type="ECO:0000256" key="7">
    <source>
        <dbReference type="ARBA" id="ARBA00022723"/>
    </source>
</evidence>
<dbReference type="Gene3D" id="3.50.50.60">
    <property type="entry name" value="FAD/NAD(P)-binding domain"/>
    <property type="match status" value="2"/>
</dbReference>
<dbReference type="InterPro" id="IPR036136">
    <property type="entry name" value="Nit/Sulf_reduc_fer-like_dom_sf"/>
</dbReference>
<dbReference type="InterPro" id="IPR045854">
    <property type="entry name" value="NO2/SO3_Rdtase_4Fe4S_sf"/>
</dbReference>
<dbReference type="GO" id="GO:0042128">
    <property type="term" value="P:nitrate assimilation"/>
    <property type="evidence" value="ECO:0007669"/>
    <property type="project" value="UniProtKB-UniRule"/>
</dbReference>
<dbReference type="Pfam" id="PF04324">
    <property type="entry name" value="Fer2_BFD"/>
    <property type="match status" value="2"/>
</dbReference>
<gene>
    <name evidence="21" type="ORF">CR203_19625</name>
</gene>
<dbReference type="NCBIfam" id="TIGR02374">
    <property type="entry name" value="nitri_red_nirB"/>
    <property type="match status" value="1"/>
</dbReference>
<dbReference type="Gene3D" id="3.30.390.30">
    <property type="match status" value="1"/>
</dbReference>
<keyword evidence="15" id="KW-0004">4Fe-4S</keyword>
<keyword evidence="11 15" id="KW-0411">Iron-sulfur</keyword>
<keyword evidence="9" id="KW-0560">Oxidoreductase</keyword>
<keyword evidence="5 14" id="KW-0285">Flavoprotein</keyword>
<evidence type="ECO:0000256" key="15">
    <source>
        <dbReference type="PIRSR" id="PIRSR037149-1"/>
    </source>
</evidence>
<dbReference type="InterPro" id="IPR017121">
    <property type="entry name" value="Nitrite_Rdtase_lsu"/>
</dbReference>
<evidence type="ECO:0000256" key="5">
    <source>
        <dbReference type="ARBA" id="ARBA00022630"/>
    </source>
</evidence>
<evidence type="ECO:0000259" key="18">
    <source>
        <dbReference type="Pfam" id="PF04324"/>
    </source>
</evidence>
<feature type="domain" description="FAD/NAD(P)-binding" evidence="19">
    <location>
        <begin position="5"/>
        <end position="281"/>
    </location>
</feature>
<dbReference type="GO" id="GO:0050661">
    <property type="term" value="F:NADP binding"/>
    <property type="evidence" value="ECO:0007669"/>
    <property type="project" value="UniProtKB-UniRule"/>
</dbReference>
<evidence type="ECO:0000256" key="2">
    <source>
        <dbReference type="ARBA" id="ARBA00005096"/>
    </source>
</evidence>
<evidence type="ECO:0000256" key="13">
    <source>
        <dbReference type="ARBA" id="ARBA00034078"/>
    </source>
</evidence>
<evidence type="ECO:0000256" key="8">
    <source>
        <dbReference type="ARBA" id="ARBA00022827"/>
    </source>
</evidence>
<dbReference type="CDD" id="cd19944">
    <property type="entry name" value="NirB_Fer2_BFD-like_2"/>
    <property type="match status" value="1"/>
</dbReference>
<keyword evidence="8 14" id="KW-0274">FAD</keyword>
<dbReference type="PRINTS" id="PR00368">
    <property type="entry name" value="FADPNR"/>
</dbReference>
<evidence type="ECO:0000259" key="19">
    <source>
        <dbReference type="Pfam" id="PF07992"/>
    </source>
</evidence>
<dbReference type="InterPro" id="IPR006067">
    <property type="entry name" value="NO2/SO3_Rdtase_4Fe4S_dom"/>
</dbReference>
<dbReference type="GO" id="GO:0051537">
    <property type="term" value="F:2 iron, 2 sulfur cluster binding"/>
    <property type="evidence" value="ECO:0007669"/>
    <property type="project" value="UniProtKB-KW"/>
</dbReference>
<evidence type="ECO:0000256" key="4">
    <source>
        <dbReference type="ARBA" id="ARBA00022617"/>
    </source>
</evidence>
<dbReference type="CDD" id="cd19943">
    <property type="entry name" value="NirB_Fer2_BFD-like_1"/>
    <property type="match status" value="1"/>
</dbReference>
<keyword evidence="4 15" id="KW-0349">Heme</keyword>
<dbReference type="PIRSF" id="PIRSF037149">
    <property type="entry name" value="NirB"/>
    <property type="match status" value="1"/>
</dbReference>